<dbReference type="Proteomes" id="UP000765845">
    <property type="component" value="Unassembled WGS sequence"/>
</dbReference>
<dbReference type="InterPro" id="IPR013783">
    <property type="entry name" value="Ig-like_fold"/>
</dbReference>
<dbReference type="InterPro" id="IPR035986">
    <property type="entry name" value="PKD_dom_sf"/>
</dbReference>
<comment type="caution">
    <text evidence="1">The sequence shown here is derived from an EMBL/GenBank/DDBJ whole genome shotgun (WGS) entry which is preliminary data.</text>
</comment>
<evidence type="ECO:0000313" key="2">
    <source>
        <dbReference type="Proteomes" id="UP000765845"/>
    </source>
</evidence>
<organism evidence="1 2">
    <name type="scientific">Spongiibacter thalassae</name>
    <dbReference type="NCBI Taxonomy" id="2721624"/>
    <lineage>
        <taxon>Bacteria</taxon>
        <taxon>Pseudomonadati</taxon>
        <taxon>Pseudomonadota</taxon>
        <taxon>Gammaproteobacteria</taxon>
        <taxon>Cellvibrionales</taxon>
        <taxon>Spongiibacteraceae</taxon>
        <taxon>Spongiibacter</taxon>
    </lineage>
</organism>
<protein>
    <submittedName>
        <fullName evidence="1">Tannase/feruloyl esterase family alpha/beta hydrolase</fullName>
    </submittedName>
</protein>
<keyword evidence="1" id="KW-0378">Hydrolase</keyword>
<sequence>MTSVTDRIYGNPDISAEGYVVVDDYFGKPYIDQDEIRERPSPHRFVHGGFENTDTRFAFYFPSAESYRGRMFQPLEGGHGGNEVSFGGGILGEMFQRIALSESLGGYMVESNQGHIGDALDPRAGDDPSLYGWRASTESARFSKFIAEQVYGAAPRYAYIYGGSGGGRRSPMCLENAPDVYDGCMPSTSGGEIAEHGNNKRVKSGGPIGFGQMFNVQRLLGREKLMAVADAMSPGGSGNPFAGLSVNEAEELALLYRIGFPRGNESMILEPMGQIWLWTSLADQLLEEDPEYFSDFWSKPGYIGFDKPELVNGDLINTEAMVKRIITARDLNEKAEYSGAEFQTMRIFAAMIGSAGPVYDMPYALELEGIDGGYRLGTGVRIVSGDAAGRSMYASGVAGNVFTLDGRGEANTKRLTGVQVGDRVQVDNRAFLAFCYYARHHLLEDVQFDSLRVDGQPIYPQNFVPTMSPLMGNCYSAQYEGKLLWIHHTHDSSLWPANGLLYAQGVERVQGAEAARKKFCIRWTENAEHGPPSIVPPEPRRASTTRLVDFTGIYEQSLADLVDWVENDHYPLATKYEHLDGRIILPDTAEERGGIQPVVKVTAGGGDRIEIRCGEEVELTVKAALAEGAGKIVSVQWDFDGSGSYPFSHKDIDGSQSAVSLTVRHRFEQPGTWFVTALVHSHRKGDCSATRARAANLAQARVVVTPN</sequence>
<dbReference type="SUPFAM" id="SSF49299">
    <property type="entry name" value="PKD domain"/>
    <property type="match status" value="1"/>
</dbReference>
<accession>A0ABX1GE14</accession>
<gene>
    <name evidence="1" type="ORF">HCU74_03565</name>
</gene>
<proteinExistence type="predicted"/>
<dbReference type="Gene3D" id="2.60.40.10">
    <property type="entry name" value="Immunoglobulins"/>
    <property type="match status" value="1"/>
</dbReference>
<dbReference type="GO" id="GO:0016787">
    <property type="term" value="F:hydrolase activity"/>
    <property type="evidence" value="ECO:0007669"/>
    <property type="project" value="UniProtKB-KW"/>
</dbReference>
<dbReference type="RefSeq" id="WP_168449012.1">
    <property type="nucleotide sequence ID" value="NZ_JAAWWK010000001.1"/>
</dbReference>
<evidence type="ECO:0000313" key="1">
    <source>
        <dbReference type="EMBL" id="NKI16494.1"/>
    </source>
</evidence>
<name>A0ABX1GE14_9GAMM</name>
<reference evidence="1 2" key="1">
    <citation type="submission" date="2020-04" db="EMBL/GenBank/DDBJ databases">
        <authorList>
            <person name="Yoon J."/>
        </authorList>
    </citation>
    <scope>NUCLEOTIDE SEQUENCE [LARGE SCALE GENOMIC DNA]</scope>
    <source>
        <strain evidence="1 2">KMU-166</strain>
    </source>
</reference>
<keyword evidence="2" id="KW-1185">Reference proteome</keyword>
<dbReference type="EMBL" id="JAAWWK010000001">
    <property type="protein sequence ID" value="NKI16494.1"/>
    <property type="molecule type" value="Genomic_DNA"/>
</dbReference>